<dbReference type="InterPro" id="IPR000644">
    <property type="entry name" value="CBS_dom"/>
</dbReference>
<gene>
    <name evidence="12" type="ORF">NIES30_12405</name>
</gene>
<keyword evidence="2 8" id="KW-0812">Transmembrane</keyword>
<protein>
    <recommendedName>
        <fullName evidence="14">HlyC/CorC family transporter</fullName>
    </recommendedName>
</protein>
<evidence type="ECO:0000313" key="13">
    <source>
        <dbReference type="Proteomes" id="UP000185557"/>
    </source>
</evidence>
<dbReference type="FunFam" id="3.10.580.10:FF:000002">
    <property type="entry name" value="Magnesium/cobalt efflux protein CorC"/>
    <property type="match status" value="1"/>
</dbReference>
<evidence type="ECO:0000256" key="2">
    <source>
        <dbReference type="ARBA" id="ARBA00022692"/>
    </source>
</evidence>
<evidence type="ECO:0000256" key="9">
    <source>
        <dbReference type="SAM" id="Phobius"/>
    </source>
</evidence>
<dbReference type="Gene3D" id="3.10.580.10">
    <property type="entry name" value="CBS-domain"/>
    <property type="match status" value="1"/>
</dbReference>
<organism evidence="12 13">
    <name type="scientific">Phormidium tenue NIES-30</name>
    <dbReference type="NCBI Taxonomy" id="549789"/>
    <lineage>
        <taxon>Bacteria</taxon>
        <taxon>Bacillati</taxon>
        <taxon>Cyanobacteriota</taxon>
        <taxon>Cyanophyceae</taxon>
        <taxon>Oscillatoriophycideae</taxon>
        <taxon>Oscillatoriales</taxon>
        <taxon>Oscillatoriaceae</taxon>
        <taxon>Phormidium</taxon>
    </lineage>
</organism>
<feature type="transmembrane region" description="Helical" evidence="9">
    <location>
        <begin position="119"/>
        <end position="141"/>
    </location>
</feature>
<feature type="transmembrane region" description="Helical" evidence="9">
    <location>
        <begin position="6"/>
        <end position="31"/>
    </location>
</feature>
<keyword evidence="5 7" id="KW-0129">CBS domain</keyword>
<dbReference type="Pfam" id="PF00571">
    <property type="entry name" value="CBS"/>
    <property type="match status" value="2"/>
</dbReference>
<evidence type="ECO:0000259" key="11">
    <source>
        <dbReference type="PROSITE" id="PS51846"/>
    </source>
</evidence>
<dbReference type="PROSITE" id="PS51371">
    <property type="entry name" value="CBS"/>
    <property type="match status" value="2"/>
</dbReference>
<dbReference type="OrthoDB" id="9798188at2"/>
<feature type="transmembrane region" description="Helical" evidence="9">
    <location>
        <begin position="58"/>
        <end position="81"/>
    </location>
</feature>
<dbReference type="InterPro" id="IPR002550">
    <property type="entry name" value="CNNM"/>
</dbReference>
<name>A0A1U7J511_9CYAN</name>
<dbReference type="InterPro" id="IPR044751">
    <property type="entry name" value="Ion_transp-like_CBS"/>
</dbReference>
<sequence length="350" mass="37863">MLTLAIAIVTMLIGSALCSCSEAALLSVPVLKAQQLAESKKPAAITLLAIRRKINRPIATIVILNNLFNIVGSVLAGGIAATVFNDALLGLFTGVLTLLVILFGEIFPKVLGERYAIPVALAVAVPVRWVTWLFTPIVLLLEKVTAPLVGDGNRPSTDEAEIKLLATIGHQEGIIEADEAEMILRVFRLNDMKSVNIMTPRVAVTHLPGDLTIAEAEAQILNSQHSRILISDNDIDRIVGLVLKNELLTALISGQGHQLLSQVARPVRFVAEAERADKLLQDFQTAREHLAVVVDEYGGVSGVVTLEDVLEVLTGEIVDETDRSIDLQKLARQRGRQILSTRGFNDSSEN</sequence>
<comment type="subcellular location">
    <subcellularLocation>
        <location evidence="1">Membrane</location>
        <topology evidence="1">Multi-pass membrane protein</topology>
    </subcellularLocation>
</comment>
<dbReference type="InterPro" id="IPR046342">
    <property type="entry name" value="CBS_dom_sf"/>
</dbReference>
<reference evidence="12 13" key="1">
    <citation type="submission" date="2016-11" db="EMBL/GenBank/DDBJ databases">
        <title>Draft Genome Sequences of Nine Cyanobacterial Strains from Diverse Habitats.</title>
        <authorList>
            <person name="Zhu T."/>
            <person name="Hou S."/>
            <person name="Lu X."/>
            <person name="Hess W.R."/>
        </authorList>
    </citation>
    <scope>NUCLEOTIDE SEQUENCE [LARGE SCALE GENOMIC DNA]</scope>
    <source>
        <strain evidence="12 13">NIES-30</strain>
    </source>
</reference>
<dbReference type="PROSITE" id="PS51846">
    <property type="entry name" value="CNNM"/>
    <property type="match status" value="1"/>
</dbReference>
<proteinExistence type="predicted"/>
<dbReference type="STRING" id="549789.NIES30_12405"/>
<dbReference type="Pfam" id="PF01595">
    <property type="entry name" value="CNNM"/>
    <property type="match status" value="1"/>
</dbReference>
<feature type="transmembrane region" description="Helical" evidence="9">
    <location>
        <begin position="87"/>
        <end position="107"/>
    </location>
</feature>
<evidence type="ECO:0000256" key="7">
    <source>
        <dbReference type="PROSITE-ProRule" id="PRU00703"/>
    </source>
</evidence>
<dbReference type="RefSeq" id="WP_073608735.1">
    <property type="nucleotide sequence ID" value="NZ_MRCG01000008.1"/>
</dbReference>
<dbReference type="PANTHER" id="PTHR22777">
    <property type="entry name" value="HEMOLYSIN-RELATED"/>
    <property type="match status" value="1"/>
</dbReference>
<dbReference type="CDD" id="cd04590">
    <property type="entry name" value="CBS_pair_CorC_HlyC_assoc"/>
    <property type="match status" value="1"/>
</dbReference>
<evidence type="ECO:0000256" key="6">
    <source>
        <dbReference type="ARBA" id="ARBA00023136"/>
    </source>
</evidence>
<dbReference type="PANTHER" id="PTHR22777:SF4">
    <property type="entry name" value="UPF0053 PROTEIN SLL1254"/>
    <property type="match status" value="1"/>
</dbReference>
<dbReference type="EMBL" id="MRCG01000008">
    <property type="protein sequence ID" value="OKH47776.1"/>
    <property type="molecule type" value="Genomic_DNA"/>
</dbReference>
<keyword evidence="6 8" id="KW-0472">Membrane</keyword>
<evidence type="ECO:0000256" key="4">
    <source>
        <dbReference type="ARBA" id="ARBA00022989"/>
    </source>
</evidence>
<feature type="domain" description="CBS" evidence="10">
    <location>
        <begin position="263"/>
        <end position="320"/>
    </location>
</feature>
<feature type="domain" description="CNNM transmembrane" evidence="11">
    <location>
        <begin position="1"/>
        <end position="179"/>
    </location>
</feature>
<evidence type="ECO:0008006" key="14">
    <source>
        <dbReference type="Google" id="ProtNLM"/>
    </source>
</evidence>
<evidence type="ECO:0000256" key="8">
    <source>
        <dbReference type="PROSITE-ProRule" id="PRU01193"/>
    </source>
</evidence>
<evidence type="ECO:0000259" key="10">
    <source>
        <dbReference type="PROSITE" id="PS51371"/>
    </source>
</evidence>
<evidence type="ECO:0000256" key="1">
    <source>
        <dbReference type="ARBA" id="ARBA00004141"/>
    </source>
</evidence>
<dbReference type="SUPFAM" id="SSF54631">
    <property type="entry name" value="CBS-domain pair"/>
    <property type="match status" value="1"/>
</dbReference>
<evidence type="ECO:0000313" key="12">
    <source>
        <dbReference type="EMBL" id="OKH47776.1"/>
    </source>
</evidence>
<dbReference type="GO" id="GO:0005886">
    <property type="term" value="C:plasma membrane"/>
    <property type="evidence" value="ECO:0007669"/>
    <property type="project" value="TreeGrafter"/>
</dbReference>
<feature type="domain" description="CBS" evidence="10">
    <location>
        <begin position="198"/>
        <end position="259"/>
    </location>
</feature>
<keyword evidence="4 8" id="KW-1133">Transmembrane helix</keyword>
<keyword evidence="3" id="KW-0677">Repeat</keyword>
<evidence type="ECO:0000256" key="3">
    <source>
        <dbReference type="ARBA" id="ARBA00022737"/>
    </source>
</evidence>
<keyword evidence="13" id="KW-1185">Reference proteome</keyword>
<dbReference type="Proteomes" id="UP000185557">
    <property type="component" value="Unassembled WGS sequence"/>
</dbReference>
<accession>A0A1U7J511</accession>
<comment type="caution">
    <text evidence="12">The sequence shown here is derived from an EMBL/GenBank/DDBJ whole genome shotgun (WGS) entry which is preliminary data.</text>
</comment>
<evidence type="ECO:0000256" key="5">
    <source>
        <dbReference type="ARBA" id="ARBA00023122"/>
    </source>
</evidence>
<dbReference type="AlphaFoldDB" id="A0A1U7J511"/>